<comment type="caution">
    <text evidence="2">The sequence shown here is derived from an EMBL/GenBank/DDBJ whole genome shotgun (WGS) entry which is preliminary data.</text>
</comment>
<accession>A0A5S3WN27</accession>
<proteinExistence type="predicted"/>
<evidence type="ECO:0000256" key="1">
    <source>
        <dbReference type="SAM" id="SignalP"/>
    </source>
</evidence>
<protein>
    <recommendedName>
        <fullName evidence="4">Outer membrane protein beta-barrel domain-containing protein</fullName>
    </recommendedName>
</protein>
<dbReference type="AlphaFoldDB" id="A0A5S3WN27"/>
<dbReference type="RefSeq" id="WP_138552350.1">
    <property type="nucleotide sequence ID" value="NZ_PNCH01000036.1"/>
</dbReference>
<name>A0A5S3WN27_9GAMM</name>
<evidence type="ECO:0008006" key="4">
    <source>
        <dbReference type="Google" id="ProtNLM"/>
    </source>
</evidence>
<organism evidence="2 3">
    <name type="scientific">Pseudoalteromonas rubra</name>
    <dbReference type="NCBI Taxonomy" id="43658"/>
    <lineage>
        <taxon>Bacteria</taxon>
        <taxon>Pseudomonadati</taxon>
        <taxon>Pseudomonadota</taxon>
        <taxon>Gammaproteobacteria</taxon>
        <taxon>Alteromonadales</taxon>
        <taxon>Pseudoalteromonadaceae</taxon>
        <taxon>Pseudoalteromonas</taxon>
    </lineage>
</organism>
<keyword evidence="1" id="KW-0732">Signal</keyword>
<sequence length="146" mass="15557">MKITKHHFFAPLLLCGALNAQAFEFQVATGIGTQYGFLGAQLNAIEGDTKYYVSAGILGTGLGFSTAFSDDKKVAVGAAVSRFFGIFGSHTDIAGLTLNYRANGFASRGWDFGIGVGYYERTENSWSSGDRFESGAALTFNAGYAF</sequence>
<evidence type="ECO:0000313" key="3">
    <source>
        <dbReference type="Proteomes" id="UP000310249"/>
    </source>
</evidence>
<feature type="signal peptide" evidence="1">
    <location>
        <begin position="1"/>
        <end position="22"/>
    </location>
</feature>
<dbReference type="EMBL" id="PNCI01000024">
    <property type="protein sequence ID" value="TMP28499.1"/>
    <property type="molecule type" value="Genomic_DNA"/>
</dbReference>
<gene>
    <name evidence="2" type="ORF">CWB99_11335</name>
</gene>
<reference evidence="3" key="2">
    <citation type="submission" date="2019-06" db="EMBL/GenBank/DDBJ databases">
        <title>Co-occurence of chitin degradation, pigmentation and bioactivity in marine Pseudoalteromonas.</title>
        <authorList>
            <person name="Sonnenschein E.C."/>
            <person name="Bech P.K."/>
        </authorList>
    </citation>
    <scope>NUCLEOTIDE SEQUENCE [LARGE SCALE GENOMIC DNA]</scope>
    <source>
        <strain evidence="3">S2676</strain>
    </source>
</reference>
<dbReference type="Proteomes" id="UP000310249">
    <property type="component" value="Unassembled WGS sequence"/>
</dbReference>
<reference evidence="2 3" key="1">
    <citation type="submission" date="2018-01" db="EMBL/GenBank/DDBJ databases">
        <authorList>
            <person name="Paulsen S."/>
            <person name="Gram L.K."/>
        </authorList>
    </citation>
    <scope>NUCLEOTIDE SEQUENCE [LARGE SCALE GENOMIC DNA]</scope>
    <source>
        <strain evidence="2 3">S2676</strain>
    </source>
</reference>
<evidence type="ECO:0000313" key="2">
    <source>
        <dbReference type="EMBL" id="TMP28499.1"/>
    </source>
</evidence>
<dbReference type="OrthoDB" id="6228374at2"/>
<feature type="chain" id="PRO_5024434833" description="Outer membrane protein beta-barrel domain-containing protein" evidence="1">
    <location>
        <begin position="23"/>
        <end position="146"/>
    </location>
</feature>